<gene>
    <name evidence="23" type="ORF">G3O08_04805</name>
</gene>
<evidence type="ECO:0000259" key="21">
    <source>
        <dbReference type="Pfam" id="PF02875"/>
    </source>
</evidence>
<dbReference type="NCBIfam" id="TIGR01499">
    <property type="entry name" value="folC"/>
    <property type="match status" value="1"/>
</dbReference>
<dbReference type="RefSeq" id="WP_163283539.1">
    <property type="nucleotide sequence ID" value="NZ_JAAGVY010000005.1"/>
</dbReference>
<proteinExistence type="inferred from homology"/>
<dbReference type="GO" id="GO:0008841">
    <property type="term" value="F:dihydrofolate synthase activity"/>
    <property type="evidence" value="ECO:0007669"/>
    <property type="project" value="UniProtKB-EC"/>
</dbReference>
<feature type="domain" description="Mur ligase C-terminal" evidence="21">
    <location>
        <begin position="279"/>
        <end position="396"/>
    </location>
</feature>
<dbReference type="SUPFAM" id="SSF53244">
    <property type="entry name" value="MurD-like peptide ligases, peptide-binding domain"/>
    <property type="match status" value="1"/>
</dbReference>
<dbReference type="PIRSF" id="PIRSF001563">
    <property type="entry name" value="Folylpolyglu_synth"/>
    <property type="match status" value="1"/>
</dbReference>
<evidence type="ECO:0000256" key="2">
    <source>
        <dbReference type="ARBA" id="ARBA00004799"/>
    </source>
</evidence>
<evidence type="ECO:0000256" key="6">
    <source>
        <dbReference type="ARBA" id="ARBA00013025"/>
    </source>
</evidence>
<evidence type="ECO:0000256" key="4">
    <source>
        <dbReference type="ARBA" id="ARBA00008276"/>
    </source>
</evidence>
<comment type="similarity">
    <text evidence="4">Belongs to the folylpolyglutamate synthase family.</text>
</comment>
<dbReference type="InterPro" id="IPR013221">
    <property type="entry name" value="Mur_ligase_cen"/>
</dbReference>
<comment type="catalytic activity">
    <reaction evidence="17">
        <text>(6S)-5,6,7,8-tetrahydrofolyl-(gamma-L-Glu)(n) + L-glutamate + ATP = (6S)-5,6,7,8-tetrahydrofolyl-(gamma-L-Glu)(n+1) + ADP + phosphate + H(+)</text>
        <dbReference type="Rhea" id="RHEA:10580"/>
        <dbReference type="Rhea" id="RHEA-COMP:14738"/>
        <dbReference type="Rhea" id="RHEA-COMP:14740"/>
        <dbReference type="ChEBI" id="CHEBI:15378"/>
        <dbReference type="ChEBI" id="CHEBI:29985"/>
        <dbReference type="ChEBI" id="CHEBI:30616"/>
        <dbReference type="ChEBI" id="CHEBI:43474"/>
        <dbReference type="ChEBI" id="CHEBI:141005"/>
        <dbReference type="ChEBI" id="CHEBI:456216"/>
        <dbReference type="EC" id="6.3.2.17"/>
    </reaction>
</comment>
<dbReference type="GO" id="GO:0004326">
    <property type="term" value="F:tetrahydrofolylpolyglutamate synthase activity"/>
    <property type="evidence" value="ECO:0007669"/>
    <property type="project" value="UniProtKB-EC"/>
</dbReference>
<feature type="domain" description="Mur ligase central" evidence="22">
    <location>
        <begin position="51"/>
        <end position="238"/>
    </location>
</feature>
<evidence type="ECO:0000256" key="7">
    <source>
        <dbReference type="ARBA" id="ARBA00019357"/>
    </source>
</evidence>
<evidence type="ECO:0000256" key="1">
    <source>
        <dbReference type="ARBA" id="ARBA00002714"/>
    </source>
</evidence>
<evidence type="ECO:0000256" key="13">
    <source>
        <dbReference type="ARBA" id="ARBA00022909"/>
    </source>
</evidence>
<dbReference type="PANTHER" id="PTHR11136">
    <property type="entry name" value="FOLYLPOLYGLUTAMATE SYNTHASE-RELATED"/>
    <property type="match status" value="1"/>
</dbReference>
<dbReference type="EMBL" id="JAAGVY010000005">
    <property type="protein sequence ID" value="NEN22819.1"/>
    <property type="molecule type" value="Genomic_DNA"/>
</dbReference>
<evidence type="ECO:0000256" key="19">
    <source>
        <dbReference type="ARBA" id="ARBA00049035"/>
    </source>
</evidence>
<evidence type="ECO:0000256" key="20">
    <source>
        <dbReference type="ARBA" id="ARBA00049161"/>
    </source>
</evidence>
<keyword evidence="10" id="KW-0547">Nucleotide-binding</keyword>
<evidence type="ECO:0000256" key="11">
    <source>
        <dbReference type="ARBA" id="ARBA00022840"/>
    </source>
</evidence>
<comment type="catalytic activity">
    <reaction evidence="18">
        <text>10-formyltetrahydrofolyl-(gamma-L-Glu)(n) + L-glutamate + ATP = 10-formyltetrahydrofolyl-(gamma-L-Glu)(n+1) + ADP + phosphate + H(+)</text>
        <dbReference type="Rhea" id="RHEA:51904"/>
        <dbReference type="Rhea" id="RHEA-COMP:13088"/>
        <dbReference type="Rhea" id="RHEA-COMP:14300"/>
        <dbReference type="ChEBI" id="CHEBI:15378"/>
        <dbReference type="ChEBI" id="CHEBI:29985"/>
        <dbReference type="ChEBI" id="CHEBI:30616"/>
        <dbReference type="ChEBI" id="CHEBI:43474"/>
        <dbReference type="ChEBI" id="CHEBI:134413"/>
        <dbReference type="ChEBI" id="CHEBI:456216"/>
        <dbReference type="EC" id="6.3.2.17"/>
    </reaction>
</comment>
<dbReference type="GO" id="GO:0046872">
    <property type="term" value="F:metal ion binding"/>
    <property type="evidence" value="ECO:0007669"/>
    <property type="project" value="UniProtKB-KW"/>
</dbReference>
<evidence type="ECO:0000256" key="12">
    <source>
        <dbReference type="ARBA" id="ARBA00022842"/>
    </source>
</evidence>
<dbReference type="Pfam" id="PF02875">
    <property type="entry name" value="Mur_ligase_C"/>
    <property type="match status" value="1"/>
</dbReference>
<keyword evidence="8" id="KW-0436">Ligase</keyword>
<sequence>MNYQETVDYLFSQLPMFQRVGAAAYKADLSNTIALCELMGNPQNEFRSIHIAGTNGKGSVSSTLASIYATCGYKTGLFTSPHLKDYRERMRINGEMIPEKFVVDFVEKYRHAAAELKPSFFEFTCAMAFAWFAEELIDMAILEVGMGGRLDSTNVVTPDIAVITSIGYDHQQFLGETLEAIAAEKGGIIKPEVPVVIGHNILSVQEVFGKIANLRKAPIYFSRSSSAEFATDLQGSYQLENMRTVSRVIDVAKKLGHNITQDCVEKGALNVKKNTSLRGRWETIGENPRIITDVGHNEGGVRMVVEMLSKQSFVRLHIVWGMVGDKDAKTILALLPTSATYYWCKPDVPRGKDLRELSQEALKFSLEGKEYPSVQAALAEAKKKALMNDLIFVGGSVFVVAEVI</sequence>
<keyword evidence="11" id="KW-0067">ATP-binding</keyword>
<dbReference type="InterPro" id="IPR036615">
    <property type="entry name" value="Mur_ligase_C_dom_sf"/>
</dbReference>
<protein>
    <recommendedName>
        <fullName evidence="7">Dihydrofolate synthase/folylpolyglutamate synthase</fullName>
        <ecNumber evidence="5">6.3.2.12</ecNumber>
        <ecNumber evidence="6">6.3.2.17</ecNumber>
    </recommendedName>
    <alternativeName>
        <fullName evidence="16">Folylpoly-gamma-glutamate synthetase-dihydrofolate synthetase</fullName>
    </alternativeName>
    <alternativeName>
        <fullName evidence="14">Folylpolyglutamate synthetase</fullName>
    </alternativeName>
    <alternativeName>
        <fullName evidence="15">Tetrahydrofolylpolyglutamate synthase</fullName>
    </alternativeName>
</protein>
<evidence type="ECO:0000259" key="22">
    <source>
        <dbReference type="Pfam" id="PF08245"/>
    </source>
</evidence>
<dbReference type="InterPro" id="IPR001645">
    <property type="entry name" value="Folylpolyglutamate_synth"/>
</dbReference>
<keyword evidence="12" id="KW-0460">Magnesium</keyword>
<name>A0A7K3WME8_9FLAO</name>
<dbReference type="InterPro" id="IPR036565">
    <property type="entry name" value="Mur-like_cat_sf"/>
</dbReference>
<comment type="catalytic activity">
    <reaction evidence="19">
        <text>(6R)-5,10-methylenetetrahydrofolyl-(gamma-L-Glu)(n) + L-glutamate + ATP = (6R)-5,10-methylenetetrahydrofolyl-(gamma-L-Glu)(n+1) + ADP + phosphate + H(+)</text>
        <dbReference type="Rhea" id="RHEA:51912"/>
        <dbReference type="Rhea" id="RHEA-COMP:13257"/>
        <dbReference type="Rhea" id="RHEA-COMP:13258"/>
        <dbReference type="ChEBI" id="CHEBI:15378"/>
        <dbReference type="ChEBI" id="CHEBI:29985"/>
        <dbReference type="ChEBI" id="CHEBI:30616"/>
        <dbReference type="ChEBI" id="CHEBI:43474"/>
        <dbReference type="ChEBI" id="CHEBI:136572"/>
        <dbReference type="ChEBI" id="CHEBI:456216"/>
        <dbReference type="EC" id="6.3.2.17"/>
    </reaction>
</comment>
<dbReference type="GO" id="GO:0005524">
    <property type="term" value="F:ATP binding"/>
    <property type="evidence" value="ECO:0007669"/>
    <property type="project" value="UniProtKB-KW"/>
</dbReference>
<evidence type="ECO:0000313" key="24">
    <source>
        <dbReference type="Proteomes" id="UP000486602"/>
    </source>
</evidence>
<dbReference type="InterPro" id="IPR018109">
    <property type="entry name" value="Folylpolyglutamate_synth_CS"/>
</dbReference>
<keyword evidence="13" id="KW-0289">Folate biosynthesis</keyword>
<evidence type="ECO:0000256" key="15">
    <source>
        <dbReference type="ARBA" id="ARBA00030592"/>
    </source>
</evidence>
<dbReference type="EC" id="6.3.2.12" evidence="5"/>
<dbReference type="GO" id="GO:0046656">
    <property type="term" value="P:folic acid biosynthetic process"/>
    <property type="evidence" value="ECO:0007669"/>
    <property type="project" value="UniProtKB-KW"/>
</dbReference>
<organism evidence="23 24">
    <name type="scientific">Cryomorpha ignava</name>
    <dbReference type="NCBI Taxonomy" id="101383"/>
    <lineage>
        <taxon>Bacteria</taxon>
        <taxon>Pseudomonadati</taxon>
        <taxon>Bacteroidota</taxon>
        <taxon>Flavobacteriia</taxon>
        <taxon>Flavobacteriales</taxon>
        <taxon>Cryomorphaceae</taxon>
        <taxon>Cryomorpha</taxon>
    </lineage>
</organism>
<evidence type="ECO:0000256" key="14">
    <source>
        <dbReference type="ARBA" id="ARBA00030048"/>
    </source>
</evidence>
<evidence type="ECO:0000256" key="10">
    <source>
        <dbReference type="ARBA" id="ARBA00022741"/>
    </source>
</evidence>
<comment type="pathway">
    <text evidence="3">Cofactor biosynthesis; tetrahydrofolylpolyglutamate biosynthesis.</text>
</comment>
<dbReference type="Proteomes" id="UP000486602">
    <property type="component" value="Unassembled WGS sequence"/>
</dbReference>
<evidence type="ECO:0000256" key="5">
    <source>
        <dbReference type="ARBA" id="ARBA00013023"/>
    </source>
</evidence>
<keyword evidence="24" id="KW-1185">Reference proteome</keyword>
<evidence type="ECO:0000256" key="16">
    <source>
        <dbReference type="ARBA" id="ARBA00032510"/>
    </source>
</evidence>
<comment type="pathway">
    <text evidence="2">Cofactor biosynthesis; tetrahydrofolate biosynthesis; 7,8-dihydrofolate from 2-amino-4-hydroxy-6-hydroxymethyl-7,8-dihydropteridine diphosphate and 4-aminobenzoate: step 2/2.</text>
</comment>
<keyword evidence="9" id="KW-0479">Metal-binding</keyword>
<dbReference type="InterPro" id="IPR004101">
    <property type="entry name" value="Mur_ligase_C"/>
</dbReference>
<accession>A0A7K3WME8</accession>
<dbReference type="Gene3D" id="3.40.1190.10">
    <property type="entry name" value="Mur-like, catalytic domain"/>
    <property type="match status" value="1"/>
</dbReference>
<comment type="catalytic activity">
    <reaction evidence="20">
        <text>7,8-dihydropteroate + L-glutamate + ATP = 7,8-dihydrofolate + ADP + phosphate + H(+)</text>
        <dbReference type="Rhea" id="RHEA:23584"/>
        <dbReference type="ChEBI" id="CHEBI:15378"/>
        <dbReference type="ChEBI" id="CHEBI:17839"/>
        <dbReference type="ChEBI" id="CHEBI:29985"/>
        <dbReference type="ChEBI" id="CHEBI:30616"/>
        <dbReference type="ChEBI" id="CHEBI:43474"/>
        <dbReference type="ChEBI" id="CHEBI:57451"/>
        <dbReference type="ChEBI" id="CHEBI:456216"/>
        <dbReference type="EC" id="6.3.2.12"/>
    </reaction>
</comment>
<comment type="caution">
    <text evidence="23">The sequence shown here is derived from an EMBL/GenBank/DDBJ whole genome shotgun (WGS) entry which is preliminary data.</text>
</comment>
<evidence type="ECO:0000256" key="8">
    <source>
        <dbReference type="ARBA" id="ARBA00022598"/>
    </source>
</evidence>
<evidence type="ECO:0000313" key="23">
    <source>
        <dbReference type="EMBL" id="NEN22819.1"/>
    </source>
</evidence>
<dbReference type="PANTHER" id="PTHR11136:SF0">
    <property type="entry name" value="DIHYDROFOLATE SYNTHETASE-RELATED"/>
    <property type="match status" value="1"/>
</dbReference>
<dbReference type="Pfam" id="PF08245">
    <property type="entry name" value="Mur_ligase_M"/>
    <property type="match status" value="1"/>
</dbReference>
<evidence type="ECO:0000256" key="18">
    <source>
        <dbReference type="ARBA" id="ARBA00047808"/>
    </source>
</evidence>
<dbReference type="Gene3D" id="3.90.190.20">
    <property type="entry name" value="Mur ligase, C-terminal domain"/>
    <property type="match status" value="1"/>
</dbReference>
<evidence type="ECO:0000256" key="3">
    <source>
        <dbReference type="ARBA" id="ARBA00005150"/>
    </source>
</evidence>
<dbReference type="GO" id="GO:0005737">
    <property type="term" value="C:cytoplasm"/>
    <property type="evidence" value="ECO:0007669"/>
    <property type="project" value="TreeGrafter"/>
</dbReference>
<evidence type="ECO:0000256" key="9">
    <source>
        <dbReference type="ARBA" id="ARBA00022723"/>
    </source>
</evidence>
<dbReference type="AlphaFoldDB" id="A0A7K3WME8"/>
<dbReference type="PROSITE" id="PS01012">
    <property type="entry name" value="FOLYLPOLYGLU_SYNT_2"/>
    <property type="match status" value="1"/>
</dbReference>
<dbReference type="SUPFAM" id="SSF53623">
    <property type="entry name" value="MurD-like peptide ligases, catalytic domain"/>
    <property type="match status" value="1"/>
</dbReference>
<dbReference type="EC" id="6.3.2.17" evidence="6"/>
<comment type="function">
    <text evidence="1">Functions in two distinct reactions of the de novo folate biosynthetic pathway. Catalyzes the addition of a glutamate residue to dihydropteroate (7,8-dihydropteroate or H2Pte) to form dihydrofolate (7,8-dihydrofolate monoglutamate or H2Pte-Glu). Also catalyzes successive additions of L-glutamate to tetrahydrofolate or 10-formyltetrahydrofolate or 5,10-methylenetetrahydrofolate, leading to folylpolyglutamate derivatives.</text>
</comment>
<reference evidence="23 24" key="1">
    <citation type="submission" date="2020-02" db="EMBL/GenBank/DDBJ databases">
        <title>Out from the shadows clarifying the taxonomy of the family Cryomorphaceae and related taxa by utilizing the GTDB taxonomic framework.</title>
        <authorList>
            <person name="Bowman J.P."/>
        </authorList>
    </citation>
    <scope>NUCLEOTIDE SEQUENCE [LARGE SCALE GENOMIC DNA]</scope>
    <source>
        <strain evidence="23 24">QSSC 1-22</strain>
    </source>
</reference>
<evidence type="ECO:0000256" key="17">
    <source>
        <dbReference type="ARBA" id="ARBA00047493"/>
    </source>
</evidence>